<organism evidence="1 2">
    <name type="scientific">Podospora appendiculata</name>
    <dbReference type="NCBI Taxonomy" id="314037"/>
    <lineage>
        <taxon>Eukaryota</taxon>
        <taxon>Fungi</taxon>
        <taxon>Dikarya</taxon>
        <taxon>Ascomycota</taxon>
        <taxon>Pezizomycotina</taxon>
        <taxon>Sordariomycetes</taxon>
        <taxon>Sordariomycetidae</taxon>
        <taxon>Sordariales</taxon>
        <taxon>Podosporaceae</taxon>
        <taxon>Podospora</taxon>
    </lineage>
</organism>
<proteinExistence type="predicted"/>
<name>A0AAE0XCH9_9PEZI</name>
<protein>
    <submittedName>
        <fullName evidence="1">Uncharacterized protein</fullName>
    </submittedName>
</protein>
<accession>A0AAE0XCH9</accession>
<dbReference type="AlphaFoldDB" id="A0AAE0XCH9"/>
<dbReference type="EMBL" id="JAULSO010000002">
    <property type="protein sequence ID" value="KAK3689936.1"/>
    <property type="molecule type" value="Genomic_DNA"/>
</dbReference>
<dbReference type="Proteomes" id="UP001270362">
    <property type="component" value="Unassembled WGS sequence"/>
</dbReference>
<evidence type="ECO:0000313" key="2">
    <source>
        <dbReference type="Proteomes" id="UP001270362"/>
    </source>
</evidence>
<sequence>MWALADETSNIRTLTVSNLAGSIDGAKFEAPEISLNIIDRTKPIYYYLNFKSGTLKVSKNSKQHPDNTTADFNIAGWSVCFPAQISSTLYIASLSKFGDVDWTKQPTVIRKNFKSFMSQWLTDMADDQKTVVGYSVVDADGASVNAHAPTFPPTAVDHCNYPWRDPSNSANLKTNKNDKDSLPENGFCYLITTQSKFWGDWLLTANLLRKLARGTEMVPTAPYIEDVTYNYRGYAASDGDSYFAFTDDGLQWAWNEKLLSASDSVYVPTASKTAYAEETGFETSLVKVTFVAGGQRIFVTGSNWFNMRCRWSSGD</sequence>
<comment type="caution">
    <text evidence="1">The sequence shown here is derived from an EMBL/GenBank/DDBJ whole genome shotgun (WGS) entry which is preliminary data.</text>
</comment>
<keyword evidence="2" id="KW-1185">Reference proteome</keyword>
<reference evidence="1" key="1">
    <citation type="journal article" date="2023" name="Mol. Phylogenet. Evol.">
        <title>Genome-scale phylogeny and comparative genomics of the fungal order Sordariales.</title>
        <authorList>
            <person name="Hensen N."/>
            <person name="Bonometti L."/>
            <person name="Westerberg I."/>
            <person name="Brannstrom I.O."/>
            <person name="Guillou S."/>
            <person name="Cros-Aarteil S."/>
            <person name="Calhoun S."/>
            <person name="Haridas S."/>
            <person name="Kuo A."/>
            <person name="Mondo S."/>
            <person name="Pangilinan J."/>
            <person name="Riley R."/>
            <person name="LaButti K."/>
            <person name="Andreopoulos B."/>
            <person name="Lipzen A."/>
            <person name="Chen C."/>
            <person name="Yan M."/>
            <person name="Daum C."/>
            <person name="Ng V."/>
            <person name="Clum A."/>
            <person name="Steindorff A."/>
            <person name="Ohm R.A."/>
            <person name="Martin F."/>
            <person name="Silar P."/>
            <person name="Natvig D.O."/>
            <person name="Lalanne C."/>
            <person name="Gautier V."/>
            <person name="Ament-Velasquez S.L."/>
            <person name="Kruys A."/>
            <person name="Hutchinson M.I."/>
            <person name="Powell A.J."/>
            <person name="Barry K."/>
            <person name="Miller A.N."/>
            <person name="Grigoriev I.V."/>
            <person name="Debuchy R."/>
            <person name="Gladieux P."/>
            <person name="Hiltunen Thoren M."/>
            <person name="Johannesson H."/>
        </authorList>
    </citation>
    <scope>NUCLEOTIDE SEQUENCE</scope>
    <source>
        <strain evidence="1">CBS 314.62</strain>
    </source>
</reference>
<reference evidence="1" key="2">
    <citation type="submission" date="2023-06" db="EMBL/GenBank/DDBJ databases">
        <authorList>
            <consortium name="Lawrence Berkeley National Laboratory"/>
            <person name="Haridas S."/>
            <person name="Hensen N."/>
            <person name="Bonometti L."/>
            <person name="Westerberg I."/>
            <person name="Brannstrom I.O."/>
            <person name="Guillou S."/>
            <person name="Cros-Aarteil S."/>
            <person name="Calhoun S."/>
            <person name="Kuo A."/>
            <person name="Mondo S."/>
            <person name="Pangilinan J."/>
            <person name="Riley R."/>
            <person name="Labutti K."/>
            <person name="Andreopoulos B."/>
            <person name="Lipzen A."/>
            <person name="Chen C."/>
            <person name="Yanf M."/>
            <person name="Daum C."/>
            <person name="Ng V."/>
            <person name="Clum A."/>
            <person name="Steindorff A."/>
            <person name="Ohm R."/>
            <person name="Martin F."/>
            <person name="Silar P."/>
            <person name="Natvig D."/>
            <person name="Lalanne C."/>
            <person name="Gautier V."/>
            <person name="Ament-Velasquez S.L."/>
            <person name="Kruys A."/>
            <person name="Hutchinson M.I."/>
            <person name="Powell A.J."/>
            <person name="Barry K."/>
            <person name="Miller A.N."/>
            <person name="Grigoriev I.V."/>
            <person name="Debuchy R."/>
            <person name="Gladieux P."/>
            <person name="Thoren M.H."/>
            <person name="Johannesson H."/>
        </authorList>
    </citation>
    <scope>NUCLEOTIDE SEQUENCE</scope>
    <source>
        <strain evidence="1">CBS 314.62</strain>
    </source>
</reference>
<gene>
    <name evidence="1" type="ORF">B0T22DRAFT_441374</name>
</gene>
<evidence type="ECO:0000313" key="1">
    <source>
        <dbReference type="EMBL" id="KAK3689936.1"/>
    </source>
</evidence>